<dbReference type="InterPro" id="IPR018328">
    <property type="entry name" value="Rad4_beta-hairpin_dom3"/>
</dbReference>
<dbReference type="InParanoid" id="A0A3Q0KD76"/>
<dbReference type="PANTHER" id="PTHR12135:SF0">
    <property type="entry name" value="DNA REPAIR PROTEIN COMPLEMENTING XP-C CELLS"/>
    <property type="match status" value="1"/>
</dbReference>
<dbReference type="GO" id="GO:0000111">
    <property type="term" value="C:nucleotide-excision repair factor 2 complex"/>
    <property type="evidence" value="ECO:0007669"/>
    <property type="project" value="TreeGrafter"/>
</dbReference>
<dbReference type="SUPFAM" id="SSF54001">
    <property type="entry name" value="Cysteine proteinases"/>
    <property type="match status" value="1"/>
</dbReference>
<feature type="domain" description="Rad4 beta-hairpin" evidence="7">
    <location>
        <begin position="566"/>
        <end position="618"/>
    </location>
</feature>
<evidence type="ECO:0000256" key="4">
    <source>
        <dbReference type="ARBA" id="ARBA00023204"/>
    </source>
</evidence>
<sequence>MGRKSASLPCTPRRSTRQVRSTYEVQTAPENKKSVNPTKKRCQLTTTEKSPSSNKDEHLSVLNKHTKRRSKRISSSVGTQKSSLKETLGLEKESELFGDDKKLLTDSHFQDEFSDSDSSDFVSQCSSVERPKNKKKGNLRLFSQFKPKNVAKKLIKPSKNVNVVENLQSVVDNDSDDETEWVEVNDELTNEVDFMHNLLNSSSNTVPCEDGEKKPASLTVAIPFDSLAKKRSKQDPKLLELLALKRKLKEHYTLMHSVHVLCFLAHSRVVNRTCDSSLCRALGISLLANTNAVYNQKTKQFARLPLWSIEHVEACLVSLLSYQGIQICTEKNSCGDYEYQLVHRLLESKSTEGDCLILLVAALRSLGFDVRIILGLNPIPLSPSESATKILTSTTKETKSPNKGKHNRKIISSDEESIFDTDFDHHCDDENSKSSITLFAELFLPKLNRWVCIDPSSPTGVVDKVNFKHGSLYVVGACSVRSTSLELVSYVGRNPVDLSPRYVQDWCVSARTHRIPAEKWSSFLDIQSRFFDKDAAEYDALVSKSDTLPTFQRDSKDKDSIQEKLLSEPLPKRMQDFKNHPLYVLQRHLLKFQVIYPPDSIPLGYFRNEPVYSRDCLHLCHTRESWLKEAMTVRLHEKPAKVVKARLSMKRKLLQGSDSTPPTVEIFGPWQVEPYAPPKAENGIVPRNAHGNVDLFKPCMLPIGCAHLCLSGIQYIARKLGIDCAEAVVGWTFHGSGWAHPNIKGYVVCKESVPVLIDAWRTEQMNATKLEHEERIERVLKNWKRLVRGLFIWHRVKAQFALAPLHNKQTTVEKYEKNKTVKHKEVTSKKAIPLYLKEEEEKTLESSISLDIPAKNVETDKGWIRLGTADKAHLLPKLLPIAESCTPKRCNPPRKKRNAIKYEESSSEASDTEIPSSKYDSADEFVEKCDSSE</sequence>
<dbReference type="Pfam" id="PF10403">
    <property type="entry name" value="BHD_1"/>
    <property type="match status" value="1"/>
</dbReference>
<dbReference type="WBParaSite" id="Smp_021550.1">
    <property type="protein sequence ID" value="Smp_021550.1"/>
    <property type="gene ID" value="Smp_021550"/>
</dbReference>
<evidence type="ECO:0000259" key="8">
    <source>
        <dbReference type="SMART" id="SM01031"/>
    </source>
</evidence>
<reference evidence="11" key="2">
    <citation type="submission" date="2018-12" db="UniProtKB">
        <authorList>
            <consortium name="WormBaseParasite"/>
        </authorList>
    </citation>
    <scope>IDENTIFICATION</scope>
    <source>
        <strain evidence="11">Puerto Rican</strain>
    </source>
</reference>
<dbReference type="GO" id="GO:0071942">
    <property type="term" value="C:XPC complex"/>
    <property type="evidence" value="ECO:0007669"/>
    <property type="project" value="TreeGrafter"/>
</dbReference>
<comment type="similarity">
    <text evidence="2">Belongs to the XPC family.</text>
</comment>
<dbReference type="InterPro" id="IPR038765">
    <property type="entry name" value="Papain-like_cys_pep_sf"/>
</dbReference>
<dbReference type="SMART" id="SM01030">
    <property type="entry name" value="BHD_1"/>
    <property type="match status" value="1"/>
</dbReference>
<dbReference type="GO" id="GO:0006289">
    <property type="term" value="P:nucleotide-excision repair"/>
    <property type="evidence" value="ECO:0007669"/>
    <property type="project" value="InterPro"/>
</dbReference>
<feature type="domain" description="Rad4 beta-hairpin" evidence="8">
    <location>
        <begin position="620"/>
        <end position="678"/>
    </location>
</feature>
<feature type="compositionally biased region" description="Polar residues" evidence="6">
    <location>
        <begin position="18"/>
        <end position="53"/>
    </location>
</feature>
<comment type="subcellular location">
    <subcellularLocation>
        <location evidence="1">Nucleus</location>
    </subcellularLocation>
</comment>
<feature type="region of interest" description="Disordered" evidence="6">
    <location>
        <begin position="887"/>
        <end position="933"/>
    </location>
</feature>
<feature type="region of interest" description="Disordered" evidence="6">
    <location>
        <begin position="1"/>
        <end position="85"/>
    </location>
</feature>
<dbReference type="FunFam" id="3.30.70.2460:FF:000001">
    <property type="entry name" value="DNA repair protein Rad4 family"/>
    <property type="match status" value="1"/>
</dbReference>
<dbReference type="SMART" id="SM01032">
    <property type="entry name" value="BHD_3"/>
    <property type="match status" value="1"/>
</dbReference>
<protein>
    <submittedName>
        <fullName evidence="11">Putative dna repair protein xp-C / rad4</fullName>
    </submittedName>
</protein>
<evidence type="ECO:0000313" key="11">
    <source>
        <dbReference type="WBParaSite" id="Smp_021550.1"/>
    </source>
</evidence>
<name>A0A3Q0KD76_SCHMA</name>
<organism evidence="10 11">
    <name type="scientific">Schistosoma mansoni</name>
    <name type="common">Blood fluke</name>
    <dbReference type="NCBI Taxonomy" id="6183"/>
    <lineage>
        <taxon>Eukaryota</taxon>
        <taxon>Metazoa</taxon>
        <taxon>Spiralia</taxon>
        <taxon>Lophotrochozoa</taxon>
        <taxon>Platyhelminthes</taxon>
        <taxon>Trematoda</taxon>
        <taxon>Digenea</taxon>
        <taxon>Strigeidida</taxon>
        <taxon>Schistosomatoidea</taxon>
        <taxon>Schistosomatidae</taxon>
        <taxon>Schistosoma</taxon>
    </lineage>
</organism>
<accession>A0A3Q0KD76</accession>
<feature type="compositionally biased region" description="Polar residues" evidence="6">
    <location>
        <begin position="907"/>
        <end position="919"/>
    </location>
</feature>
<evidence type="ECO:0000256" key="2">
    <source>
        <dbReference type="ARBA" id="ARBA00009525"/>
    </source>
</evidence>
<dbReference type="Proteomes" id="UP000008854">
    <property type="component" value="Unassembled WGS sequence"/>
</dbReference>
<keyword evidence="3" id="KW-0227">DNA damage</keyword>
<dbReference type="InterPro" id="IPR036985">
    <property type="entry name" value="Transglutaminase-like_sf"/>
</dbReference>
<evidence type="ECO:0000256" key="5">
    <source>
        <dbReference type="ARBA" id="ARBA00023242"/>
    </source>
</evidence>
<feature type="domain" description="Rad4 beta-hairpin" evidence="9">
    <location>
        <begin position="685"/>
        <end position="760"/>
    </location>
</feature>
<dbReference type="Gene3D" id="3.30.70.2460">
    <property type="entry name" value="Rad4, beta-hairpin domain BHD3"/>
    <property type="match status" value="1"/>
</dbReference>
<dbReference type="FunCoup" id="A0A3Q0KD76">
    <property type="interactions" value="1627"/>
</dbReference>
<dbReference type="Pfam" id="PF10405">
    <property type="entry name" value="BHD_3"/>
    <property type="match status" value="1"/>
</dbReference>
<dbReference type="Pfam" id="PF10404">
    <property type="entry name" value="BHD_2"/>
    <property type="match status" value="1"/>
</dbReference>
<dbReference type="GO" id="GO:0003697">
    <property type="term" value="F:single-stranded DNA binding"/>
    <property type="evidence" value="ECO:0007669"/>
    <property type="project" value="TreeGrafter"/>
</dbReference>
<evidence type="ECO:0000259" key="9">
    <source>
        <dbReference type="SMART" id="SM01032"/>
    </source>
</evidence>
<reference evidence="10" key="1">
    <citation type="journal article" date="2012" name="PLoS Negl. Trop. Dis.">
        <title>A systematically improved high quality genome and transcriptome of the human blood fluke Schistosoma mansoni.</title>
        <authorList>
            <person name="Protasio A.V."/>
            <person name="Tsai I.J."/>
            <person name="Babbage A."/>
            <person name="Nichol S."/>
            <person name="Hunt M."/>
            <person name="Aslett M.A."/>
            <person name="De Silva N."/>
            <person name="Velarde G.S."/>
            <person name="Anderson T.J."/>
            <person name="Clark R.C."/>
            <person name="Davidson C."/>
            <person name="Dillon G.P."/>
            <person name="Holroyd N.E."/>
            <person name="LoVerde P.T."/>
            <person name="Lloyd C."/>
            <person name="McQuillan J."/>
            <person name="Oliveira G."/>
            <person name="Otto T.D."/>
            <person name="Parker-Manuel S.J."/>
            <person name="Quail M.A."/>
            <person name="Wilson R.A."/>
            <person name="Zerlotini A."/>
            <person name="Dunne D.W."/>
            <person name="Berriman M."/>
        </authorList>
    </citation>
    <scope>NUCLEOTIDE SEQUENCE [LARGE SCALE GENOMIC DNA]</scope>
    <source>
        <strain evidence="10">Puerto Rican</strain>
    </source>
</reference>
<evidence type="ECO:0000256" key="6">
    <source>
        <dbReference type="SAM" id="MobiDB-lite"/>
    </source>
</evidence>
<keyword evidence="10" id="KW-1185">Reference proteome</keyword>
<keyword evidence="4" id="KW-0234">DNA repair</keyword>
<feature type="compositionally biased region" description="Polar residues" evidence="6">
    <location>
        <begin position="73"/>
        <end position="82"/>
    </location>
</feature>
<dbReference type="Gene3D" id="3.90.260.10">
    <property type="entry name" value="Transglutaminase-like"/>
    <property type="match status" value="1"/>
</dbReference>
<dbReference type="InterPro" id="IPR004583">
    <property type="entry name" value="DNA_repair_Rad4"/>
</dbReference>
<evidence type="ECO:0000256" key="1">
    <source>
        <dbReference type="ARBA" id="ARBA00004123"/>
    </source>
</evidence>
<dbReference type="GO" id="GO:0003684">
    <property type="term" value="F:damaged DNA binding"/>
    <property type="evidence" value="ECO:0007669"/>
    <property type="project" value="InterPro"/>
</dbReference>
<dbReference type="GO" id="GO:0006298">
    <property type="term" value="P:mismatch repair"/>
    <property type="evidence" value="ECO:0007669"/>
    <property type="project" value="TreeGrafter"/>
</dbReference>
<dbReference type="STRING" id="6183.A0A3Q0KD76"/>
<evidence type="ECO:0000313" key="10">
    <source>
        <dbReference type="Proteomes" id="UP000008854"/>
    </source>
</evidence>
<dbReference type="InterPro" id="IPR018327">
    <property type="entry name" value="BHD_2"/>
</dbReference>
<dbReference type="InterPro" id="IPR042488">
    <property type="entry name" value="Rad4_BHD3_sf"/>
</dbReference>
<keyword evidence="5" id="KW-0539">Nucleus</keyword>
<evidence type="ECO:0000259" key="7">
    <source>
        <dbReference type="SMART" id="SM01030"/>
    </source>
</evidence>
<dbReference type="Gene3D" id="2.20.20.110">
    <property type="entry name" value="Rad4, beta-hairpin domain BHD1"/>
    <property type="match status" value="1"/>
</dbReference>
<dbReference type="PANTHER" id="PTHR12135">
    <property type="entry name" value="DNA REPAIR PROTEIN XP-C / RAD4"/>
    <property type="match status" value="1"/>
</dbReference>
<dbReference type="SMART" id="SM01031">
    <property type="entry name" value="BHD_2"/>
    <property type="match status" value="1"/>
</dbReference>
<dbReference type="InterPro" id="IPR018326">
    <property type="entry name" value="Rad4_beta-hairpin_dom1"/>
</dbReference>
<proteinExistence type="inferred from homology"/>
<evidence type="ECO:0000256" key="3">
    <source>
        <dbReference type="ARBA" id="ARBA00022763"/>
    </source>
</evidence>
<dbReference type="GO" id="GO:0005737">
    <property type="term" value="C:cytoplasm"/>
    <property type="evidence" value="ECO:0007669"/>
    <property type="project" value="TreeGrafter"/>
</dbReference>
<dbReference type="AlphaFoldDB" id="A0A3Q0KD76"/>